<dbReference type="EMBL" id="CAIJCS010000014">
    <property type="protein sequence ID" value="CAC9925148.1"/>
    <property type="molecule type" value="Genomic_DNA"/>
</dbReference>
<dbReference type="Proteomes" id="UP000586454">
    <property type="component" value="Unassembled WGS sequence"/>
</dbReference>
<proteinExistence type="predicted"/>
<sequence length="270" mass="29707">MVFGLEMKSNRGKMIGWCIVVSILTVLLMAFFPLLQDGNLLSLANSFRDGFTPNMQTILGFTDNLSFDKFTEYIPFVFQYLGVLFGIFAIQLGARALSKEQSAGTIEYLYANPVTRTEIFSGKFSANMLLYGLTLLIVLLIGSVAAYIFGIRDIRSLVLVMLQVFICILLLGFEFLSIGFFYSSISSRSSHAEGGSLLLFIAIFLIWAALTAIGGNLASAAGLFPFIALNPLHMAVGSSFQWLGIIANIVIGVLFWVIGCMIYKSKELKF</sequence>
<protein>
    <recommendedName>
        <fullName evidence="4">ABC-type transport system involved in multi-copper enzyme maturation, permease component</fullName>
    </recommendedName>
</protein>
<keyword evidence="1" id="KW-0472">Membrane</keyword>
<dbReference type="RefSeq" id="WP_180498867.1">
    <property type="nucleotide sequence ID" value="NZ_CAIJCS010000014.1"/>
</dbReference>
<organism evidence="2 3">
    <name type="scientific">Aedoeadaptatus nemausensis</name>
    <dbReference type="NCBI Taxonomy" id="2582829"/>
    <lineage>
        <taxon>Bacteria</taxon>
        <taxon>Bacillati</taxon>
        <taxon>Bacillota</taxon>
        <taxon>Tissierellia</taxon>
        <taxon>Tissierellales</taxon>
        <taxon>Peptoniphilaceae</taxon>
        <taxon>Aedoeadaptatus</taxon>
    </lineage>
</organism>
<name>A0A6V6Y009_9FIRM</name>
<accession>A0A6V6Y009</accession>
<keyword evidence="3" id="KW-1185">Reference proteome</keyword>
<evidence type="ECO:0008006" key="4">
    <source>
        <dbReference type="Google" id="ProtNLM"/>
    </source>
</evidence>
<dbReference type="PANTHER" id="PTHR43471">
    <property type="entry name" value="ABC TRANSPORTER PERMEASE"/>
    <property type="match status" value="1"/>
</dbReference>
<gene>
    <name evidence="2" type="ORF">PEPNEM18_00482</name>
</gene>
<dbReference type="GO" id="GO:0005886">
    <property type="term" value="C:plasma membrane"/>
    <property type="evidence" value="ECO:0007669"/>
    <property type="project" value="UniProtKB-SubCell"/>
</dbReference>
<feature type="transmembrane region" description="Helical" evidence="1">
    <location>
        <begin position="157"/>
        <end position="185"/>
    </location>
</feature>
<keyword evidence="1" id="KW-1133">Transmembrane helix</keyword>
<dbReference type="Pfam" id="PF12679">
    <property type="entry name" value="ABC2_membrane_2"/>
    <property type="match status" value="1"/>
</dbReference>
<dbReference type="GO" id="GO:0140359">
    <property type="term" value="F:ABC-type transporter activity"/>
    <property type="evidence" value="ECO:0007669"/>
    <property type="project" value="InterPro"/>
</dbReference>
<comment type="caution">
    <text evidence="2">The sequence shown here is derived from an EMBL/GenBank/DDBJ whole genome shotgun (WGS) entry which is preliminary data.</text>
</comment>
<feature type="transmembrane region" description="Helical" evidence="1">
    <location>
        <begin position="240"/>
        <end position="263"/>
    </location>
</feature>
<keyword evidence="1" id="KW-0812">Transmembrane</keyword>
<evidence type="ECO:0000313" key="2">
    <source>
        <dbReference type="EMBL" id="CAC9925148.1"/>
    </source>
</evidence>
<feature type="transmembrane region" description="Helical" evidence="1">
    <location>
        <begin position="73"/>
        <end position="94"/>
    </location>
</feature>
<feature type="transmembrane region" description="Helical" evidence="1">
    <location>
        <begin position="14"/>
        <end position="35"/>
    </location>
</feature>
<feature type="transmembrane region" description="Helical" evidence="1">
    <location>
        <begin position="129"/>
        <end position="151"/>
    </location>
</feature>
<evidence type="ECO:0000313" key="3">
    <source>
        <dbReference type="Proteomes" id="UP000586454"/>
    </source>
</evidence>
<dbReference type="AlphaFoldDB" id="A0A6V6Y009"/>
<evidence type="ECO:0000256" key="1">
    <source>
        <dbReference type="SAM" id="Phobius"/>
    </source>
</evidence>
<reference evidence="2 3" key="1">
    <citation type="submission" date="2020-06" db="EMBL/GenBank/DDBJ databases">
        <authorList>
            <person name="Criscuolo A."/>
        </authorList>
    </citation>
    <scope>NUCLEOTIDE SEQUENCE [LARGE SCALE GENOMIC DNA]</scope>
    <source>
        <strain evidence="2">1804121828</strain>
    </source>
</reference>
<feature type="transmembrane region" description="Helical" evidence="1">
    <location>
        <begin position="197"/>
        <end position="228"/>
    </location>
</feature>